<name>A0A948WVU5_9BACT</name>
<feature type="coiled-coil region" evidence="1">
    <location>
        <begin position="125"/>
        <end position="183"/>
    </location>
</feature>
<keyword evidence="2" id="KW-1133">Transmembrane helix</keyword>
<keyword evidence="1" id="KW-0175">Coiled coil</keyword>
<evidence type="ECO:0000256" key="2">
    <source>
        <dbReference type="SAM" id="Phobius"/>
    </source>
</evidence>
<evidence type="ECO:0000313" key="4">
    <source>
        <dbReference type="Proteomes" id="UP000783796"/>
    </source>
</evidence>
<dbReference type="AlphaFoldDB" id="A0A948WVU5"/>
<organism evidence="3 4">
    <name type="scientific">Candidatus Phocaeicola faecigallinarum</name>
    <dbReference type="NCBI Taxonomy" id="2838732"/>
    <lineage>
        <taxon>Bacteria</taxon>
        <taxon>Pseudomonadati</taxon>
        <taxon>Bacteroidota</taxon>
        <taxon>Bacteroidia</taxon>
        <taxon>Bacteroidales</taxon>
        <taxon>Bacteroidaceae</taxon>
        <taxon>Phocaeicola</taxon>
    </lineage>
</organism>
<dbReference type="EMBL" id="JAHLFW010000010">
    <property type="protein sequence ID" value="MBU3837000.1"/>
    <property type="molecule type" value="Genomic_DNA"/>
</dbReference>
<keyword evidence="2" id="KW-0812">Transmembrane</keyword>
<proteinExistence type="predicted"/>
<reference evidence="3" key="2">
    <citation type="submission" date="2021-04" db="EMBL/GenBank/DDBJ databases">
        <authorList>
            <person name="Gilroy R."/>
        </authorList>
    </citation>
    <scope>NUCLEOTIDE SEQUENCE</scope>
    <source>
        <strain evidence="3">G4-2901</strain>
    </source>
</reference>
<keyword evidence="2" id="KW-0472">Membrane</keyword>
<comment type="caution">
    <text evidence="3">The sequence shown here is derived from an EMBL/GenBank/DDBJ whole genome shotgun (WGS) entry which is preliminary data.</text>
</comment>
<gene>
    <name evidence="3" type="ORF">H9777_01465</name>
</gene>
<sequence length="369" mass="42912">MKNFMFKTPERQAEIEYIRKKQTQRIAKQQVIFISLFVLFMAGLIYYIVYKQYYLEFPGYVHANVQKIRAAGDLIVFDMNKSIGDIVIPGDTVFSYMYLDYLIEQENVNKEVDVLINYRKTILEYEEVSNQIKIKKDKIAELQKDIAKETHNIQLGISTNIYKLDLERQLREVQIDLQMQERVLGLLGKQLKDVNVALEKSGIEDPDIQMQHLTHLRKKDFNRDVLRFYVSSDSAIVTKMSAAKKFRVFRSEDIVYMQPLDVHLSNIYITAYVPFEDVKYCTHGTPAELVVSNEICLEAYVAVQGAEVVELPPNLQSNFSREIMVSQTIFRLKEGQDIPFWCLSEGAPVKVRIRKTDVKKKSDVINIHT</sequence>
<feature type="transmembrane region" description="Helical" evidence="2">
    <location>
        <begin position="31"/>
        <end position="50"/>
    </location>
</feature>
<evidence type="ECO:0000313" key="3">
    <source>
        <dbReference type="EMBL" id="MBU3837000.1"/>
    </source>
</evidence>
<protein>
    <submittedName>
        <fullName evidence="3">Uncharacterized protein</fullName>
    </submittedName>
</protein>
<dbReference type="Proteomes" id="UP000783796">
    <property type="component" value="Unassembled WGS sequence"/>
</dbReference>
<accession>A0A948WVU5</accession>
<evidence type="ECO:0000256" key="1">
    <source>
        <dbReference type="SAM" id="Coils"/>
    </source>
</evidence>
<reference evidence="3" key="1">
    <citation type="journal article" date="2021" name="PeerJ">
        <title>Extensive microbial diversity within the chicken gut microbiome revealed by metagenomics and culture.</title>
        <authorList>
            <person name="Gilroy R."/>
            <person name="Ravi A."/>
            <person name="Getino M."/>
            <person name="Pursley I."/>
            <person name="Horton D.L."/>
            <person name="Alikhan N.F."/>
            <person name="Baker D."/>
            <person name="Gharbi K."/>
            <person name="Hall N."/>
            <person name="Watson M."/>
            <person name="Adriaenssens E.M."/>
            <person name="Foster-Nyarko E."/>
            <person name="Jarju S."/>
            <person name="Secka A."/>
            <person name="Antonio M."/>
            <person name="Oren A."/>
            <person name="Chaudhuri R.R."/>
            <person name="La Ragione R."/>
            <person name="Hildebrand F."/>
            <person name="Pallen M.J."/>
        </authorList>
    </citation>
    <scope>NUCLEOTIDE SEQUENCE</scope>
    <source>
        <strain evidence="3">G4-2901</strain>
    </source>
</reference>